<reference evidence="4 5" key="1">
    <citation type="submission" date="2020-03" db="EMBL/GenBank/DDBJ databases">
        <authorList>
            <consortium name="Genoscope - CEA"/>
            <person name="William W."/>
        </authorList>
    </citation>
    <scope>NUCLEOTIDE SEQUENCE [LARGE SCALE GENOMIC DNA]</scope>
    <source>
        <strain evidence="5">DSM 16959</strain>
    </source>
</reference>
<evidence type="ECO:0000256" key="1">
    <source>
        <dbReference type="ARBA" id="ARBA00010515"/>
    </source>
</evidence>
<evidence type="ECO:0000259" key="3">
    <source>
        <dbReference type="Pfam" id="PF07859"/>
    </source>
</evidence>
<dbReference type="OrthoDB" id="9794445at2"/>
<protein>
    <submittedName>
        <fullName evidence="4">Carboxylesterase NlhH</fullName>
        <ecNumber evidence="4">3.1.1.1</ecNumber>
    </submittedName>
</protein>
<dbReference type="EMBL" id="LR778301">
    <property type="protein sequence ID" value="CAB1367755.1"/>
    <property type="molecule type" value="Genomic_DNA"/>
</dbReference>
<keyword evidence="5" id="KW-1185">Reference proteome</keyword>
<sequence>MPLHPQTQALVDATAAMPLMDMVQASLAVRQSSGQEPPSPFAIEAEPVARIENRQISGGAGEISARIYTPAGSGPFPITVYYHGGGFVFGTLDMYDATCTRIANRTGSIVVSVDYRLAPETRFPGGIDDALAALRWVHEHAPSFSGDPQRIAVAGDSAGGNLAAVTALLARACGPRLCHQLLFYPVTDLRCETPSFKENGPKNYLLSGDVMRWFIDQYLTSPNQVDDPRASPLLAPDLTGLPGATVITAEYDPLRDEGEAYAERLGQAGIAVNLRRWNGQIHGFAAMFGILDDAQQALEFACDGLRKAFQD</sequence>
<evidence type="ECO:0000256" key="2">
    <source>
        <dbReference type="ARBA" id="ARBA00022801"/>
    </source>
</evidence>
<dbReference type="PANTHER" id="PTHR48081">
    <property type="entry name" value="AB HYDROLASE SUPERFAMILY PROTEIN C4A8.06C"/>
    <property type="match status" value="1"/>
</dbReference>
<accession>A0A6S6XSP5</accession>
<dbReference type="PANTHER" id="PTHR48081:SF8">
    <property type="entry name" value="ALPHA_BETA HYDROLASE FOLD-3 DOMAIN-CONTAINING PROTEIN-RELATED"/>
    <property type="match status" value="1"/>
</dbReference>
<dbReference type="RefSeq" id="WP_145769895.1">
    <property type="nucleotide sequence ID" value="NZ_LR778301.1"/>
</dbReference>
<dbReference type="SUPFAM" id="SSF53474">
    <property type="entry name" value="alpha/beta-Hydrolases"/>
    <property type="match status" value="1"/>
</dbReference>
<dbReference type="InterPro" id="IPR013094">
    <property type="entry name" value="AB_hydrolase_3"/>
</dbReference>
<feature type="domain" description="Alpha/beta hydrolase fold-3" evidence="3">
    <location>
        <begin position="80"/>
        <end position="285"/>
    </location>
</feature>
<proteinExistence type="inferred from homology"/>
<dbReference type="PROSITE" id="PS01174">
    <property type="entry name" value="LIPASE_GDXG_SER"/>
    <property type="match status" value="1"/>
</dbReference>
<dbReference type="EC" id="3.1.1.1" evidence="4"/>
<dbReference type="Proteomes" id="UP000515733">
    <property type="component" value="Chromosome"/>
</dbReference>
<gene>
    <name evidence="4" type="primary">nlhH</name>
    <name evidence="4" type="ORF">DENOEST_0590</name>
</gene>
<keyword evidence="2 4" id="KW-0378">Hydrolase</keyword>
<dbReference type="InterPro" id="IPR029058">
    <property type="entry name" value="AB_hydrolase_fold"/>
</dbReference>
<dbReference type="Gene3D" id="3.40.50.1820">
    <property type="entry name" value="alpha/beta hydrolase"/>
    <property type="match status" value="1"/>
</dbReference>
<organism evidence="4 5">
    <name type="scientific">Denitratisoma oestradiolicum</name>
    <dbReference type="NCBI Taxonomy" id="311182"/>
    <lineage>
        <taxon>Bacteria</taxon>
        <taxon>Pseudomonadati</taxon>
        <taxon>Pseudomonadota</taxon>
        <taxon>Betaproteobacteria</taxon>
        <taxon>Nitrosomonadales</taxon>
        <taxon>Sterolibacteriaceae</taxon>
        <taxon>Denitratisoma</taxon>
    </lineage>
</organism>
<dbReference type="GO" id="GO:0106435">
    <property type="term" value="F:carboxylesterase activity"/>
    <property type="evidence" value="ECO:0007669"/>
    <property type="project" value="UniProtKB-EC"/>
</dbReference>
<evidence type="ECO:0000313" key="5">
    <source>
        <dbReference type="Proteomes" id="UP000515733"/>
    </source>
</evidence>
<dbReference type="InterPro" id="IPR050300">
    <property type="entry name" value="GDXG_lipolytic_enzyme"/>
</dbReference>
<dbReference type="AlphaFoldDB" id="A0A6S6XSP5"/>
<dbReference type="KEGG" id="doe:DENOEST_0590"/>
<evidence type="ECO:0000313" key="4">
    <source>
        <dbReference type="EMBL" id="CAB1367755.1"/>
    </source>
</evidence>
<name>A0A6S6XSP5_9PROT</name>
<dbReference type="Pfam" id="PF07859">
    <property type="entry name" value="Abhydrolase_3"/>
    <property type="match status" value="1"/>
</dbReference>
<dbReference type="FunFam" id="3.40.50.1820:FF:000089">
    <property type="entry name" value="Alpha/beta hydrolase"/>
    <property type="match status" value="1"/>
</dbReference>
<dbReference type="InterPro" id="IPR033140">
    <property type="entry name" value="Lipase_GDXG_put_SER_AS"/>
</dbReference>
<comment type="similarity">
    <text evidence="1">Belongs to the 'GDXG' lipolytic enzyme family.</text>
</comment>